<dbReference type="EMBL" id="KN716265">
    <property type="protein sequence ID" value="KJH48531.1"/>
    <property type="molecule type" value="Genomic_DNA"/>
</dbReference>
<gene>
    <name evidence="1" type="ORF">DICVIV_05381</name>
</gene>
<dbReference type="Proteomes" id="UP000053766">
    <property type="component" value="Unassembled WGS sequence"/>
</dbReference>
<organism evidence="1 2">
    <name type="scientific">Dictyocaulus viviparus</name>
    <name type="common">Bovine lungworm</name>
    <dbReference type="NCBI Taxonomy" id="29172"/>
    <lineage>
        <taxon>Eukaryota</taxon>
        <taxon>Metazoa</taxon>
        <taxon>Ecdysozoa</taxon>
        <taxon>Nematoda</taxon>
        <taxon>Chromadorea</taxon>
        <taxon>Rhabditida</taxon>
        <taxon>Rhabditina</taxon>
        <taxon>Rhabditomorpha</taxon>
        <taxon>Strongyloidea</taxon>
        <taxon>Metastrongylidae</taxon>
        <taxon>Dictyocaulus</taxon>
    </lineage>
</organism>
<evidence type="ECO:0000313" key="1">
    <source>
        <dbReference type="EMBL" id="KJH48531.1"/>
    </source>
</evidence>
<reference evidence="1 2" key="1">
    <citation type="submission" date="2013-11" db="EMBL/GenBank/DDBJ databases">
        <title>Draft genome of the bovine lungworm Dictyocaulus viviparus.</title>
        <authorList>
            <person name="Mitreva M."/>
        </authorList>
    </citation>
    <scope>NUCLEOTIDE SEQUENCE [LARGE SCALE GENOMIC DNA]</scope>
    <source>
        <strain evidence="1 2">HannoverDv2000</strain>
    </source>
</reference>
<proteinExistence type="predicted"/>
<reference evidence="2" key="2">
    <citation type="journal article" date="2016" name="Sci. Rep.">
        <title>Dictyocaulus viviparus genome, variome and transcriptome elucidate lungworm biology and support future intervention.</title>
        <authorList>
            <person name="McNulty S.N."/>
            <person name="Strube C."/>
            <person name="Rosa B.A."/>
            <person name="Martin J.C."/>
            <person name="Tyagi R."/>
            <person name="Choi Y.J."/>
            <person name="Wang Q."/>
            <person name="Hallsworth Pepin K."/>
            <person name="Zhang X."/>
            <person name="Ozersky P."/>
            <person name="Wilson R.K."/>
            <person name="Sternberg P.W."/>
            <person name="Gasser R.B."/>
            <person name="Mitreva M."/>
        </authorList>
    </citation>
    <scope>NUCLEOTIDE SEQUENCE [LARGE SCALE GENOMIC DNA]</scope>
    <source>
        <strain evidence="2">HannoverDv2000</strain>
    </source>
</reference>
<evidence type="ECO:0008006" key="3">
    <source>
        <dbReference type="Google" id="ProtNLM"/>
    </source>
</evidence>
<accession>A0A0D8Y1Q7</accession>
<keyword evidence="2" id="KW-1185">Reference proteome</keyword>
<sequence length="78" mass="8909">MFGSLPQAENVRPGVTENRLYIGRVLYAKGDYVGAKKWFSEKCEDLQAANATCDDDETIEREHITAARDMLQLKVFRQ</sequence>
<name>A0A0D8Y1Q7_DICVI</name>
<dbReference type="OrthoDB" id="512473at2759"/>
<protein>
    <recommendedName>
        <fullName evidence="3">Tetratricopeptide repeat protein</fullName>
    </recommendedName>
</protein>
<dbReference type="AlphaFoldDB" id="A0A0D8Y1Q7"/>
<evidence type="ECO:0000313" key="2">
    <source>
        <dbReference type="Proteomes" id="UP000053766"/>
    </source>
</evidence>